<dbReference type="GO" id="GO:0047389">
    <property type="term" value="F:glycerophosphocholine phosphodiesterase activity"/>
    <property type="evidence" value="ECO:0007669"/>
    <property type="project" value="TreeGrafter"/>
</dbReference>
<comment type="caution">
    <text evidence="3">The sequence shown here is derived from an EMBL/GenBank/DDBJ whole genome shotgun (WGS) entry which is preliminary data.</text>
</comment>
<proteinExistence type="predicted"/>
<evidence type="ECO:0000313" key="4">
    <source>
        <dbReference type="Proteomes" id="UP001144673"/>
    </source>
</evidence>
<evidence type="ECO:0000259" key="2">
    <source>
        <dbReference type="PROSITE" id="PS51704"/>
    </source>
</evidence>
<dbReference type="AlphaFoldDB" id="A0A9W8QBW0"/>
<dbReference type="InterPro" id="IPR017946">
    <property type="entry name" value="PLC-like_Pdiesterase_TIM-brl"/>
</dbReference>
<dbReference type="PROSITE" id="PS51704">
    <property type="entry name" value="GP_PDE"/>
    <property type="match status" value="1"/>
</dbReference>
<feature type="domain" description="GP-PDE" evidence="2">
    <location>
        <begin position="3"/>
        <end position="330"/>
    </location>
</feature>
<dbReference type="InterPro" id="IPR051578">
    <property type="entry name" value="GDPD"/>
</dbReference>
<dbReference type="EMBL" id="JAJHUN010000009">
    <property type="protein sequence ID" value="KAJ4151007.1"/>
    <property type="molecule type" value="Genomic_DNA"/>
</dbReference>
<sequence length="336" mass="37519">MRHLVSLDIEAWGKILLPSLVCSWEKTQRCHFYPPPSSGLLLSNLLTRDLEAVVFHDFSLSELGTDVPIHDVTIAQYKHASSLQGPQEALSTILNGDAKGAIEPRQRQRTFSTGEESMLRSLQLKERLLYTVDFQNKGFKPNTRGHSIQDTLATLDELLLKLPEDMGFNIEMKYPRVHEAIEAGVAPVTIDINTFVDTALEKLERLAGRRPIILSSFTPEICILLSLKQSTYPAMFITNAGKVPMADKELRAASLQMAVHFARRWNLDGIVLACETFVHCPRFIKFVQNAGLLCASYGLLNNDPNIARLQADAGIDIIIADRVKLIADELNKEIAE</sequence>
<name>A0A9W8QBW0_AKAMU</name>
<accession>A0A9W8QBW0</accession>
<dbReference type="Gene3D" id="3.20.20.190">
    <property type="entry name" value="Phosphatidylinositol (PI) phosphodiesterase"/>
    <property type="match status" value="1"/>
</dbReference>
<keyword evidence="4" id="KW-1185">Reference proteome</keyword>
<dbReference type="GeneID" id="80898887"/>
<dbReference type="SUPFAM" id="SSF51695">
    <property type="entry name" value="PLC-like phosphodiesterases"/>
    <property type="match status" value="1"/>
</dbReference>
<dbReference type="KEGG" id="amus:LMH87_011728"/>
<organism evidence="3 4">
    <name type="scientific">Akanthomyces muscarius</name>
    <name type="common">Entomopathogenic fungus</name>
    <name type="synonym">Lecanicillium muscarium</name>
    <dbReference type="NCBI Taxonomy" id="2231603"/>
    <lineage>
        <taxon>Eukaryota</taxon>
        <taxon>Fungi</taxon>
        <taxon>Dikarya</taxon>
        <taxon>Ascomycota</taxon>
        <taxon>Pezizomycotina</taxon>
        <taxon>Sordariomycetes</taxon>
        <taxon>Hypocreomycetidae</taxon>
        <taxon>Hypocreales</taxon>
        <taxon>Cordycipitaceae</taxon>
        <taxon>Akanthomyces</taxon>
    </lineage>
</organism>
<dbReference type="Proteomes" id="UP001144673">
    <property type="component" value="Chromosome 4"/>
</dbReference>
<dbReference type="RefSeq" id="XP_056052721.1">
    <property type="nucleotide sequence ID" value="XM_056200918.1"/>
</dbReference>
<keyword evidence="1" id="KW-0378">Hydrolase</keyword>
<dbReference type="InterPro" id="IPR030395">
    <property type="entry name" value="GP_PDE_dom"/>
</dbReference>
<protein>
    <recommendedName>
        <fullName evidence="2">GP-PDE domain-containing protein</fullName>
    </recommendedName>
</protein>
<dbReference type="GO" id="GO:0046475">
    <property type="term" value="P:glycerophospholipid catabolic process"/>
    <property type="evidence" value="ECO:0007669"/>
    <property type="project" value="TreeGrafter"/>
</dbReference>
<evidence type="ECO:0000313" key="3">
    <source>
        <dbReference type="EMBL" id="KAJ4151007.1"/>
    </source>
</evidence>
<gene>
    <name evidence="3" type="ORF">LMH87_011728</name>
</gene>
<dbReference type="PANTHER" id="PTHR22958">
    <property type="entry name" value="GLYCEROPHOSPHORYL DIESTER PHOSPHODIESTERASE"/>
    <property type="match status" value="1"/>
</dbReference>
<reference evidence="3" key="1">
    <citation type="journal article" date="2023" name="Access Microbiol">
        <title>De-novo genome assembly for Akanthomyces muscarius, a biocontrol agent of insect agricultural pests.</title>
        <authorList>
            <person name="Erdos Z."/>
            <person name="Studholme D.J."/>
            <person name="Raymond B."/>
            <person name="Sharma M."/>
        </authorList>
    </citation>
    <scope>NUCLEOTIDE SEQUENCE</scope>
    <source>
        <strain evidence="3">Ve6</strain>
    </source>
</reference>
<dbReference type="PANTHER" id="PTHR22958:SF1">
    <property type="entry name" value="GLYCEROPHOSPHOCHOLINE PHOSPHODIESTERASE GPCPD1"/>
    <property type="match status" value="1"/>
</dbReference>
<dbReference type="Pfam" id="PF03009">
    <property type="entry name" value="GDPD"/>
    <property type="match status" value="1"/>
</dbReference>
<evidence type="ECO:0000256" key="1">
    <source>
        <dbReference type="ARBA" id="ARBA00022801"/>
    </source>
</evidence>